<reference evidence="1" key="1">
    <citation type="submission" date="2022-01" db="EMBL/GenBank/DDBJ databases">
        <title>Genome Sequence Resource for Two Populations of Ditylenchus destructor, the Migratory Endoparasitic Phytonematode.</title>
        <authorList>
            <person name="Zhang H."/>
            <person name="Lin R."/>
            <person name="Xie B."/>
        </authorList>
    </citation>
    <scope>NUCLEOTIDE SEQUENCE</scope>
    <source>
        <strain evidence="1">BazhouSP</strain>
    </source>
</reference>
<name>A0AAD4MGU9_9BILA</name>
<gene>
    <name evidence="1" type="ORF">DdX_20664</name>
</gene>
<comment type="caution">
    <text evidence="1">The sequence shown here is derived from an EMBL/GenBank/DDBJ whole genome shotgun (WGS) entry which is preliminary data.</text>
</comment>
<dbReference type="EMBL" id="JAKKPZ010000632">
    <property type="protein sequence ID" value="KAI1693418.1"/>
    <property type="molecule type" value="Genomic_DNA"/>
</dbReference>
<evidence type="ECO:0000313" key="2">
    <source>
        <dbReference type="Proteomes" id="UP001201812"/>
    </source>
</evidence>
<sequence length="81" mass="9197">MKVCVPLGPAPVSKEEGTLNLRTIKLIFGAFLRPLFRDRKKTTHYVRVLENFLEIHCFVIPTEIFGTWGFSAVGITEMLTT</sequence>
<accession>A0AAD4MGU9</accession>
<organism evidence="1 2">
    <name type="scientific">Ditylenchus destructor</name>
    <dbReference type="NCBI Taxonomy" id="166010"/>
    <lineage>
        <taxon>Eukaryota</taxon>
        <taxon>Metazoa</taxon>
        <taxon>Ecdysozoa</taxon>
        <taxon>Nematoda</taxon>
        <taxon>Chromadorea</taxon>
        <taxon>Rhabditida</taxon>
        <taxon>Tylenchina</taxon>
        <taxon>Tylenchomorpha</taxon>
        <taxon>Sphaerularioidea</taxon>
        <taxon>Anguinidae</taxon>
        <taxon>Anguininae</taxon>
        <taxon>Ditylenchus</taxon>
    </lineage>
</organism>
<protein>
    <submittedName>
        <fullName evidence="1">Uncharacterized protein</fullName>
    </submittedName>
</protein>
<dbReference type="AlphaFoldDB" id="A0AAD4MGU9"/>
<proteinExistence type="predicted"/>
<keyword evidence="2" id="KW-1185">Reference proteome</keyword>
<dbReference type="Proteomes" id="UP001201812">
    <property type="component" value="Unassembled WGS sequence"/>
</dbReference>
<evidence type="ECO:0000313" key="1">
    <source>
        <dbReference type="EMBL" id="KAI1693418.1"/>
    </source>
</evidence>